<dbReference type="AlphaFoldDB" id="A0AAD9P133"/>
<evidence type="ECO:0000256" key="5">
    <source>
        <dbReference type="ARBA" id="ARBA00023136"/>
    </source>
</evidence>
<comment type="caution">
    <text evidence="7">The sequence shown here is derived from an EMBL/GenBank/DDBJ whole genome shotgun (WGS) entry which is preliminary data.</text>
</comment>
<proteinExistence type="inferred from homology"/>
<dbReference type="InterPro" id="IPR009432">
    <property type="entry name" value="DUF1075"/>
</dbReference>
<dbReference type="GO" id="GO:0016020">
    <property type="term" value="C:membrane"/>
    <property type="evidence" value="ECO:0007669"/>
    <property type="project" value="UniProtKB-SubCell"/>
</dbReference>
<protein>
    <submittedName>
        <fullName evidence="7">Uncharacterized protein</fullName>
    </submittedName>
</protein>
<evidence type="ECO:0000313" key="8">
    <source>
        <dbReference type="Proteomes" id="UP001209878"/>
    </source>
</evidence>
<evidence type="ECO:0000313" key="7">
    <source>
        <dbReference type="EMBL" id="KAK2186030.1"/>
    </source>
</evidence>
<dbReference type="Proteomes" id="UP001209878">
    <property type="component" value="Unassembled WGS sequence"/>
</dbReference>
<comment type="similarity">
    <text evidence="2">Belongs to the UPF0389 family.</text>
</comment>
<reference evidence="7" key="1">
    <citation type="journal article" date="2023" name="Mol. Biol. Evol.">
        <title>Third-Generation Sequencing Reveals the Adaptive Role of the Epigenome in Three Deep-Sea Polychaetes.</title>
        <authorList>
            <person name="Perez M."/>
            <person name="Aroh O."/>
            <person name="Sun Y."/>
            <person name="Lan Y."/>
            <person name="Juniper S.K."/>
            <person name="Young C.R."/>
            <person name="Angers B."/>
            <person name="Qian P.Y."/>
        </authorList>
    </citation>
    <scope>NUCLEOTIDE SEQUENCE</scope>
    <source>
        <strain evidence="7">R07B-5</strain>
    </source>
</reference>
<evidence type="ECO:0000256" key="6">
    <source>
        <dbReference type="SAM" id="Phobius"/>
    </source>
</evidence>
<dbReference type="PANTHER" id="PTHR13674:SF5">
    <property type="entry name" value="UPF0389 PROTEIN CG9231"/>
    <property type="match status" value="1"/>
</dbReference>
<evidence type="ECO:0000256" key="3">
    <source>
        <dbReference type="ARBA" id="ARBA00022692"/>
    </source>
</evidence>
<evidence type="ECO:0000256" key="2">
    <source>
        <dbReference type="ARBA" id="ARBA00007363"/>
    </source>
</evidence>
<keyword evidence="3 6" id="KW-0812">Transmembrane</keyword>
<keyword evidence="4 6" id="KW-1133">Transmembrane helix</keyword>
<dbReference type="PANTHER" id="PTHR13674">
    <property type="entry name" value="GROWTH AND TRANSFORMATION-DEPENDENT PROTEIN"/>
    <property type="match status" value="1"/>
</dbReference>
<keyword evidence="5 6" id="KW-0472">Membrane</keyword>
<evidence type="ECO:0000256" key="4">
    <source>
        <dbReference type="ARBA" id="ARBA00022989"/>
    </source>
</evidence>
<comment type="subcellular location">
    <subcellularLocation>
        <location evidence="1">Membrane</location>
        <topology evidence="1">Single-pass membrane protein</topology>
    </subcellularLocation>
</comment>
<dbReference type="Pfam" id="PF06388">
    <property type="entry name" value="DUF1075"/>
    <property type="match status" value="1"/>
</dbReference>
<gene>
    <name evidence="7" type="ORF">NP493_216g03002</name>
</gene>
<organism evidence="7 8">
    <name type="scientific">Ridgeia piscesae</name>
    <name type="common">Tubeworm</name>
    <dbReference type="NCBI Taxonomy" id="27915"/>
    <lineage>
        <taxon>Eukaryota</taxon>
        <taxon>Metazoa</taxon>
        <taxon>Spiralia</taxon>
        <taxon>Lophotrochozoa</taxon>
        <taxon>Annelida</taxon>
        <taxon>Polychaeta</taxon>
        <taxon>Sedentaria</taxon>
        <taxon>Canalipalpata</taxon>
        <taxon>Sabellida</taxon>
        <taxon>Siboglinidae</taxon>
        <taxon>Ridgeia</taxon>
    </lineage>
</organism>
<sequence length="159" mass="18310">MYRQSFKGTFSLGERISAALRQRTQQINTRPAVRPFSNTSRLSSREEDLKHIAQHTKPNALDFKLLLWTKMYKRRADIPESIPLTQIKRAREIGRIVIGTSITLGFIIGIPFMMMWGRHSKSSGDSIAKRRKEWIRNLQRQKKKEQEAAVAAAAEKSSE</sequence>
<name>A0AAD9P133_RIDPI</name>
<keyword evidence="8" id="KW-1185">Reference proteome</keyword>
<feature type="transmembrane region" description="Helical" evidence="6">
    <location>
        <begin position="96"/>
        <end position="116"/>
    </location>
</feature>
<evidence type="ECO:0000256" key="1">
    <source>
        <dbReference type="ARBA" id="ARBA00004167"/>
    </source>
</evidence>
<accession>A0AAD9P133</accession>
<dbReference type="EMBL" id="JAODUO010000215">
    <property type="protein sequence ID" value="KAK2186030.1"/>
    <property type="molecule type" value="Genomic_DNA"/>
</dbReference>